<reference evidence="21" key="1">
    <citation type="submission" date="2021-01" db="EMBL/GenBank/DDBJ databases">
        <authorList>
            <consortium name="Aspergillus puulaauensis MK2 genome sequencing consortium"/>
            <person name="Kazuki M."/>
            <person name="Futagami T."/>
        </authorList>
    </citation>
    <scope>NUCLEOTIDE SEQUENCE</scope>
    <source>
        <strain evidence="21">MK2</strain>
    </source>
</reference>
<evidence type="ECO:0000256" key="4">
    <source>
        <dbReference type="ARBA" id="ARBA00005336"/>
    </source>
</evidence>
<comment type="pathway">
    <text evidence="3">Glycan metabolism; cellulose degradation.</text>
</comment>
<dbReference type="GO" id="GO:0005576">
    <property type="term" value="C:extracellular region"/>
    <property type="evidence" value="ECO:0007669"/>
    <property type="project" value="UniProtKB-SubCell"/>
</dbReference>
<keyword evidence="6" id="KW-0964">Secreted</keyword>
<evidence type="ECO:0000256" key="7">
    <source>
        <dbReference type="ARBA" id="ARBA00022729"/>
    </source>
</evidence>
<dbReference type="EMBL" id="AP024446">
    <property type="protein sequence ID" value="BCS23590.1"/>
    <property type="molecule type" value="Genomic_DNA"/>
</dbReference>
<evidence type="ECO:0000256" key="13">
    <source>
        <dbReference type="ARBA" id="ARBA00023326"/>
    </source>
</evidence>
<sequence>MLDIKALVAVVATLCSLTHATPQDVYHGNVVQSDTFFYGQSPPVYPTPEITGIGDWDEALSKAQAMVGMMTLAEKVNLTGGYENTTSSCSGKVRAIKRLGFPGMCLQDGPAGVKGAEGVNGYPAGLHIGASWNKTNAYERARAMAGEFKRKGATLSLGPAVLGPLGKIPHGGRNWEGFGVDPYLSGILGAESVRATQDEGIISCTKHFVGNEQETHRFQNIDRKNNHTIETLSSNIDDKTMHELYMWAFADAIHGGTASIMCSYQRVNNSYACHNSKAMNGLLKTELGFQGFVISDWEAQKVGVASALAGLDMTMPFGETYWGSHLAQAVHNGSVPESQIDDMATRIIAAWYYSRQDDTGLPPVGAGFPADLLAPHDFVNARDPDDAAILMDAAIEGHVLVKNDRQALPLLKPRMLAVYGYDAKTPGRNNPENGFSDWMLGFEAHDYQQVNCGDFGTNLGPCPPYFTPFANGTLVGGGGSGAIAPFYVEGPLEALQARARRENTQLFWDVETRNSNSTVPGAADACLVFINAFSSEARDRLSLRDDFSDALVLNIAAQCSNTIVVVHTAGIRLVDQWIEHPNVTAAIIAHLPGQDSGEAITRILYGDVSPSGKLTYTIARNESDYGSLLKPATSSGWDRYFPQDNFTEGPYIDYRAFDQRGIEPRFEFGFGLTYTTFEYSNLAIHRAADASNLSVFPVDPIVPGGHADLWDTVAVVTADVTNSGDIEAAEVAQLYLGIPGGDQPPRQLRGFDKAVVRPGETKTLEFELRRRDLSVWDVTAQQWRLLTGSEYRVFVGASSRQLNLNGTFVL</sequence>
<evidence type="ECO:0000313" key="22">
    <source>
        <dbReference type="Proteomes" id="UP000654913"/>
    </source>
</evidence>
<evidence type="ECO:0000256" key="14">
    <source>
        <dbReference type="ARBA" id="ARBA00024983"/>
    </source>
</evidence>
<organism evidence="21 22">
    <name type="scientific">Aspergillus puulaauensis</name>
    <dbReference type="NCBI Taxonomy" id="1220207"/>
    <lineage>
        <taxon>Eukaryota</taxon>
        <taxon>Fungi</taxon>
        <taxon>Dikarya</taxon>
        <taxon>Ascomycota</taxon>
        <taxon>Pezizomycotina</taxon>
        <taxon>Eurotiomycetes</taxon>
        <taxon>Eurotiomycetidae</taxon>
        <taxon>Eurotiales</taxon>
        <taxon>Aspergillaceae</taxon>
        <taxon>Aspergillus</taxon>
    </lineage>
</organism>
<evidence type="ECO:0000256" key="10">
    <source>
        <dbReference type="ARBA" id="ARBA00023180"/>
    </source>
</evidence>
<keyword evidence="12" id="KW-0326">Glycosidase</keyword>
<evidence type="ECO:0000256" key="2">
    <source>
        <dbReference type="ARBA" id="ARBA00004613"/>
    </source>
</evidence>
<dbReference type="KEGG" id="apuu:APUU_40034A"/>
<dbReference type="InterPro" id="IPR017853">
    <property type="entry name" value="GH"/>
</dbReference>
<keyword evidence="22" id="KW-1185">Reference proteome</keyword>
<keyword evidence="8" id="KW-0378">Hydrolase</keyword>
<dbReference type="FunFam" id="3.20.20.300:FF:000002">
    <property type="entry name" value="Probable beta-glucosidase"/>
    <property type="match status" value="1"/>
</dbReference>
<accession>A0A7R8ANG5</accession>
<dbReference type="SUPFAM" id="SSF52279">
    <property type="entry name" value="Beta-D-glucan exohydrolase, C-terminal domain"/>
    <property type="match status" value="1"/>
</dbReference>
<gene>
    <name evidence="21" type="ORF">APUU_40034A</name>
</gene>
<evidence type="ECO:0000256" key="1">
    <source>
        <dbReference type="ARBA" id="ARBA00000448"/>
    </source>
</evidence>
<dbReference type="InterPro" id="IPR002772">
    <property type="entry name" value="Glyco_hydro_3_C"/>
</dbReference>
<dbReference type="AlphaFoldDB" id="A0A7R8ANG5"/>
<evidence type="ECO:0000256" key="15">
    <source>
        <dbReference type="ARBA" id="ARBA00039571"/>
    </source>
</evidence>
<dbReference type="SMART" id="SM01217">
    <property type="entry name" value="Fn3_like"/>
    <property type="match status" value="1"/>
</dbReference>
<comment type="subcellular location">
    <subcellularLocation>
        <location evidence="2">Secreted</location>
    </subcellularLocation>
</comment>
<dbReference type="Pfam" id="PF14310">
    <property type="entry name" value="Fn3-like"/>
    <property type="match status" value="1"/>
</dbReference>
<evidence type="ECO:0000256" key="12">
    <source>
        <dbReference type="ARBA" id="ARBA00023295"/>
    </source>
</evidence>
<evidence type="ECO:0000256" key="5">
    <source>
        <dbReference type="ARBA" id="ARBA00012744"/>
    </source>
</evidence>
<dbReference type="Gene3D" id="3.40.50.1700">
    <property type="entry name" value="Glycoside hydrolase family 3 C-terminal domain"/>
    <property type="match status" value="1"/>
</dbReference>
<keyword evidence="9" id="KW-0136">Cellulose degradation</keyword>
<dbReference type="GO" id="GO:0008422">
    <property type="term" value="F:beta-glucosidase activity"/>
    <property type="evidence" value="ECO:0007669"/>
    <property type="project" value="UniProtKB-EC"/>
</dbReference>
<dbReference type="InterPro" id="IPR026891">
    <property type="entry name" value="Fn3-like"/>
</dbReference>
<dbReference type="SUPFAM" id="SSF51445">
    <property type="entry name" value="(Trans)glycosidases"/>
    <property type="match status" value="1"/>
</dbReference>
<dbReference type="GO" id="GO:0030245">
    <property type="term" value="P:cellulose catabolic process"/>
    <property type="evidence" value="ECO:0007669"/>
    <property type="project" value="UniProtKB-KW"/>
</dbReference>
<dbReference type="PANTHER" id="PTHR42715:SF5">
    <property type="entry name" value="BETA-GLUCOSIDASE M-RELATED"/>
    <property type="match status" value="1"/>
</dbReference>
<feature type="signal peptide" evidence="19">
    <location>
        <begin position="1"/>
        <end position="20"/>
    </location>
</feature>
<evidence type="ECO:0000256" key="16">
    <source>
        <dbReference type="ARBA" id="ARBA00041282"/>
    </source>
</evidence>
<evidence type="ECO:0000256" key="17">
    <source>
        <dbReference type="ARBA" id="ARBA00041589"/>
    </source>
</evidence>
<evidence type="ECO:0000256" key="8">
    <source>
        <dbReference type="ARBA" id="ARBA00022801"/>
    </source>
</evidence>
<dbReference type="EC" id="3.2.1.21" evidence="5"/>
<evidence type="ECO:0000256" key="11">
    <source>
        <dbReference type="ARBA" id="ARBA00023277"/>
    </source>
</evidence>
<dbReference type="Proteomes" id="UP000654913">
    <property type="component" value="Chromosome 4"/>
</dbReference>
<comment type="catalytic activity">
    <reaction evidence="1">
        <text>Hydrolysis of terminal, non-reducing beta-D-glucosyl residues with release of beta-D-glucose.</text>
        <dbReference type="EC" id="3.2.1.21"/>
    </reaction>
</comment>
<comment type="similarity">
    <text evidence="4">Belongs to the glycosyl hydrolase 3 family.</text>
</comment>
<dbReference type="InterPro" id="IPR036881">
    <property type="entry name" value="Glyco_hydro_3_C_sf"/>
</dbReference>
<comment type="function">
    <text evidence="14">Beta-glucosidases are one of a number of cellulolytic enzymes involved in the degradation of cellulosic biomass. Catalyzes the last step releasing glucose from the inhibitory cellobiose.</text>
</comment>
<dbReference type="InterPro" id="IPR013783">
    <property type="entry name" value="Ig-like_fold"/>
</dbReference>
<keyword evidence="13" id="KW-0624">Polysaccharide degradation</keyword>
<keyword evidence="11" id="KW-0119">Carbohydrate metabolism</keyword>
<name>A0A7R8ANG5_9EURO</name>
<dbReference type="Gene3D" id="2.60.40.10">
    <property type="entry name" value="Immunoglobulins"/>
    <property type="match status" value="1"/>
</dbReference>
<feature type="domain" description="Fibronectin type III-like" evidence="20">
    <location>
        <begin position="730"/>
        <end position="799"/>
    </location>
</feature>
<evidence type="ECO:0000256" key="6">
    <source>
        <dbReference type="ARBA" id="ARBA00022525"/>
    </source>
</evidence>
<evidence type="ECO:0000256" key="19">
    <source>
        <dbReference type="SAM" id="SignalP"/>
    </source>
</evidence>
<dbReference type="GeneID" id="64973595"/>
<evidence type="ECO:0000256" key="3">
    <source>
        <dbReference type="ARBA" id="ARBA00004987"/>
    </source>
</evidence>
<dbReference type="Pfam" id="PF01915">
    <property type="entry name" value="Glyco_hydro_3_C"/>
    <property type="match status" value="1"/>
</dbReference>
<keyword evidence="7 19" id="KW-0732">Signal</keyword>
<dbReference type="PANTHER" id="PTHR42715">
    <property type="entry name" value="BETA-GLUCOSIDASE"/>
    <property type="match status" value="1"/>
</dbReference>
<dbReference type="FunFam" id="2.60.40.10:FF:000757">
    <property type="entry name" value="Beta-glucosidase G"/>
    <property type="match status" value="1"/>
</dbReference>
<dbReference type="Gene3D" id="3.20.20.300">
    <property type="entry name" value="Glycoside hydrolase, family 3, N-terminal domain"/>
    <property type="match status" value="1"/>
</dbReference>
<evidence type="ECO:0000313" key="21">
    <source>
        <dbReference type="EMBL" id="BCS23590.1"/>
    </source>
</evidence>
<dbReference type="InterPro" id="IPR050288">
    <property type="entry name" value="Cellulose_deg_GH3"/>
</dbReference>
<evidence type="ECO:0000256" key="9">
    <source>
        <dbReference type="ARBA" id="ARBA00023001"/>
    </source>
</evidence>
<keyword evidence="10" id="KW-0325">Glycoprotein</keyword>
<dbReference type="OrthoDB" id="416222at2759"/>
<dbReference type="PRINTS" id="PR00133">
    <property type="entry name" value="GLHYDRLASE3"/>
</dbReference>
<dbReference type="InterPro" id="IPR036962">
    <property type="entry name" value="Glyco_hydro_3_N_sf"/>
</dbReference>
<evidence type="ECO:0000259" key="20">
    <source>
        <dbReference type="SMART" id="SM01217"/>
    </source>
</evidence>
<reference evidence="21" key="2">
    <citation type="submission" date="2021-02" db="EMBL/GenBank/DDBJ databases">
        <title>Aspergillus puulaauensis MK2 genome sequence.</title>
        <authorList>
            <person name="Futagami T."/>
            <person name="Mori K."/>
            <person name="Kadooka C."/>
            <person name="Tanaka T."/>
        </authorList>
    </citation>
    <scope>NUCLEOTIDE SEQUENCE</scope>
    <source>
        <strain evidence="21">MK2</strain>
    </source>
</reference>
<feature type="chain" id="PRO_5031078350" description="Probable beta-glucosidase M" evidence="19">
    <location>
        <begin position="21"/>
        <end position="810"/>
    </location>
</feature>
<proteinExistence type="inferred from homology"/>
<dbReference type="RefSeq" id="XP_041555784.1">
    <property type="nucleotide sequence ID" value="XM_041703061.1"/>
</dbReference>
<evidence type="ECO:0000256" key="18">
    <source>
        <dbReference type="ARBA" id="ARBA00041805"/>
    </source>
</evidence>
<dbReference type="Pfam" id="PF00933">
    <property type="entry name" value="Glyco_hydro_3"/>
    <property type="match status" value="1"/>
</dbReference>
<protein>
    <recommendedName>
        <fullName evidence="15">Probable beta-glucosidase M</fullName>
        <ecNumber evidence="5">3.2.1.21</ecNumber>
    </recommendedName>
    <alternativeName>
        <fullName evidence="16">Beta-D-glucoside glucohydrolase M</fullName>
    </alternativeName>
    <alternativeName>
        <fullName evidence="17">Cellobiase M</fullName>
    </alternativeName>
    <alternativeName>
        <fullName evidence="18">Gentiobiase M</fullName>
    </alternativeName>
</protein>
<dbReference type="InterPro" id="IPR001764">
    <property type="entry name" value="Glyco_hydro_3_N"/>
</dbReference>